<organism evidence="1 2">
    <name type="scientific">Mycobacterium lacus</name>
    <dbReference type="NCBI Taxonomy" id="169765"/>
    <lineage>
        <taxon>Bacteria</taxon>
        <taxon>Bacillati</taxon>
        <taxon>Actinomycetota</taxon>
        <taxon>Actinomycetes</taxon>
        <taxon>Mycobacteriales</taxon>
        <taxon>Mycobacteriaceae</taxon>
        <taxon>Mycobacterium</taxon>
    </lineage>
</organism>
<dbReference type="EMBL" id="AP022581">
    <property type="protein sequence ID" value="BBX95903.1"/>
    <property type="molecule type" value="Genomic_DNA"/>
</dbReference>
<protein>
    <submittedName>
        <fullName evidence="1">Uncharacterized protein</fullName>
    </submittedName>
</protein>
<proteinExistence type="predicted"/>
<name>A0A7I7NHW2_9MYCO</name>
<dbReference type="AlphaFoldDB" id="A0A7I7NHW2"/>
<keyword evidence="2" id="KW-1185">Reference proteome</keyword>
<sequence length="49" mass="5463">MPVSMAEKLTALSRDFGSQRRLAELLLVRLYTTEAAERWLVGTNPSLGN</sequence>
<dbReference type="KEGG" id="mlj:MLAC_11970"/>
<accession>A0A7I7NHW2</accession>
<evidence type="ECO:0000313" key="2">
    <source>
        <dbReference type="Proteomes" id="UP000466396"/>
    </source>
</evidence>
<dbReference type="Proteomes" id="UP000466396">
    <property type="component" value="Chromosome"/>
</dbReference>
<reference evidence="1 2" key="1">
    <citation type="journal article" date="2019" name="Emerg. Microbes Infect.">
        <title>Comprehensive subspecies identification of 175 nontuberculous mycobacteria species based on 7547 genomic profiles.</title>
        <authorList>
            <person name="Matsumoto Y."/>
            <person name="Kinjo T."/>
            <person name="Motooka D."/>
            <person name="Nabeya D."/>
            <person name="Jung N."/>
            <person name="Uechi K."/>
            <person name="Horii T."/>
            <person name="Iida T."/>
            <person name="Fujita J."/>
            <person name="Nakamura S."/>
        </authorList>
    </citation>
    <scope>NUCLEOTIDE SEQUENCE [LARGE SCALE GENOMIC DNA]</scope>
    <source>
        <strain evidence="1 2">JCM 15657</strain>
    </source>
</reference>
<evidence type="ECO:0000313" key="1">
    <source>
        <dbReference type="EMBL" id="BBX95903.1"/>
    </source>
</evidence>
<gene>
    <name evidence="1" type="ORF">MLAC_11970</name>
</gene>
<dbReference type="RefSeq" id="WP_169716071.1">
    <property type="nucleotide sequence ID" value="NZ_AP022581.1"/>
</dbReference>